<evidence type="ECO:0000256" key="4">
    <source>
        <dbReference type="ARBA" id="ARBA00022692"/>
    </source>
</evidence>
<feature type="transmembrane region" description="Helical" evidence="7">
    <location>
        <begin position="334"/>
        <end position="351"/>
    </location>
</feature>
<evidence type="ECO:0000313" key="9">
    <source>
        <dbReference type="Proteomes" id="UP000527324"/>
    </source>
</evidence>
<dbReference type="InterPro" id="IPR011701">
    <property type="entry name" value="MFS"/>
</dbReference>
<gene>
    <name evidence="8" type="ORF">GGQ93_001608</name>
</gene>
<dbReference type="AlphaFoldDB" id="A0A7W9C6N6"/>
<dbReference type="InterPro" id="IPR036259">
    <property type="entry name" value="MFS_trans_sf"/>
</dbReference>
<evidence type="ECO:0000256" key="7">
    <source>
        <dbReference type="SAM" id="Phobius"/>
    </source>
</evidence>
<keyword evidence="6 7" id="KW-0472">Membrane</keyword>
<dbReference type="SUPFAM" id="SSF103473">
    <property type="entry name" value="MFS general substrate transporter"/>
    <property type="match status" value="2"/>
</dbReference>
<organism evidence="8 9">
    <name type="scientific">Brevundimonas aurantiaca</name>
    <dbReference type="NCBI Taxonomy" id="74316"/>
    <lineage>
        <taxon>Bacteria</taxon>
        <taxon>Pseudomonadati</taxon>
        <taxon>Pseudomonadota</taxon>
        <taxon>Alphaproteobacteria</taxon>
        <taxon>Caulobacterales</taxon>
        <taxon>Caulobacteraceae</taxon>
        <taxon>Brevundimonas</taxon>
    </lineage>
</organism>
<feature type="transmembrane region" description="Helical" evidence="7">
    <location>
        <begin position="488"/>
        <end position="507"/>
    </location>
</feature>
<feature type="transmembrane region" description="Helical" evidence="7">
    <location>
        <begin position="241"/>
        <end position="267"/>
    </location>
</feature>
<dbReference type="PANTHER" id="PTHR12778">
    <property type="entry name" value="SOLUTE CARRIER FAMILY 33 ACETYL-COA TRANSPORTER -RELATED"/>
    <property type="match status" value="1"/>
</dbReference>
<evidence type="ECO:0000256" key="3">
    <source>
        <dbReference type="ARBA" id="ARBA00022448"/>
    </source>
</evidence>
<comment type="caution">
    <text evidence="8">The sequence shown here is derived from an EMBL/GenBank/DDBJ whole genome shotgun (WGS) entry which is preliminary data.</text>
</comment>
<feature type="transmembrane region" description="Helical" evidence="7">
    <location>
        <begin position="459"/>
        <end position="481"/>
    </location>
</feature>
<evidence type="ECO:0000256" key="5">
    <source>
        <dbReference type="ARBA" id="ARBA00022989"/>
    </source>
</evidence>
<comment type="subcellular location">
    <subcellularLocation>
        <location evidence="1">Membrane</location>
        <topology evidence="1">Multi-pass membrane protein</topology>
    </subcellularLocation>
</comment>
<reference evidence="8 9" key="1">
    <citation type="submission" date="2020-08" db="EMBL/GenBank/DDBJ databases">
        <title>Genomic Encyclopedia of Type Strains, Phase IV (KMG-IV): sequencing the most valuable type-strain genomes for metagenomic binning, comparative biology and taxonomic classification.</title>
        <authorList>
            <person name="Goeker M."/>
        </authorList>
    </citation>
    <scope>NUCLEOTIDE SEQUENCE [LARGE SCALE GENOMIC DNA]</scope>
    <source>
        <strain evidence="8 9">DSM 4731</strain>
    </source>
</reference>
<dbReference type="Gene3D" id="1.20.1250.20">
    <property type="entry name" value="MFS general substrate transporter like domains"/>
    <property type="match status" value="1"/>
</dbReference>
<name>A0A7W9C6N6_9CAUL</name>
<accession>A0A7W9C6N6</accession>
<evidence type="ECO:0000313" key="8">
    <source>
        <dbReference type="EMBL" id="MBB5739894.1"/>
    </source>
</evidence>
<dbReference type="GO" id="GO:0022857">
    <property type="term" value="F:transmembrane transporter activity"/>
    <property type="evidence" value="ECO:0007669"/>
    <property type="project" value="InterPro"/>
</dbReference>
<protein>
    <submittedName>
        <fullName evidence="8">PAT family beta-lactamase induction signal transducer AmpG</fullName>
    </submittedName>
</protein>
<proteinExistence type="inferred from homology"/>
<dbReference type="InterPro" id="IPR004752">
    <property type="entry name" value="AmpG_permease/AT-1"/>
</dbReference>
<evidence type="ECO:0000256" key="6">
    <source>
        <dbReference type="ARBA" id="ARBA00023136"/>
    </source>
</evidence>
<evidence type="ECO:0000256" key="2">
    <source>
        <dbReference type="ARBA" id="ARBA00008335"/>
    </source>
</evidence>
<evidence type="ECO:0000256" key="1">
    <source>
        <dbReference type="ARBA" id="ARBA00004141"/>
    </source>
</evidence>
<sequence length="564" mass="59348">MTDQTTPAAEVAALRPQPKGFGVIRAAFRERRTLAMLLLGFSAGLPFAMLFGTLNAWLSEVDVSVATIGILSWVGLFGAFKFLWSPAVGLHLPLLSRLGRRRSWLVICQSVLALVFIVIAASHPTGGAIGLLASAAAIGAFASATQDIVIDTWRIEAADDHLPVDLLSSVYQLGFRTAALVGGAGALVLADTAGWPATFFAAAVLMGLGLLGTFIAPEPLVAAEKAVERERIGSPALRRTALFVTLAAWAWAGFMLIRFMIMALTTVPAPSAGQFIQSWGPWIVAAAVLLPAALAGVLVWRGRSTAPESQPANTVTERFYDAILAPLVELMGRLGWGALIVLGLVLSYRITDGVWGPFAYPFYLGTEGGGLGRTMTEVALASKTFGVVMTILGIGLGGWALVVVGRMPCLLIGAVLSAATNLLMMDLAMGAPVIDPFMRATGLYGLFSVFGVGEPLARLMAAIAGENIAGGFAGAAFVAYLSALSNRLFGAVQFAVFASLALLIGTLGRAPLGELVDREGFAPMFQFAALIGLVAVVFCLIEWVRLTLERRKVERLQAKSSKAL</sequence>
<dbReference type="PANTHER" id="PTHR12778:SF10">
    <property type="entry name" value="MAJOR FACILITATOR SUPERFAMILY DOMAIN-CONTAINING PROTEIN 3"/>
    <property type="match status" value="1"/>
</dbReference>
<dbReference type="Pfam" id="PF07690">
    <property type="entry name" value="MFS_1"/>
    <property type="match status" value="1"/>
</dbReference>
<dbReference type="Proteomes" id="UP000527324">
    <property type="component" value="Unassembled WGS sequence"/>
</dbReference>
<feature type="transmembrane region" description="Helical" evidence="7">
    <location>
        <begin position="34"/>
        <end position="57"/>
    </location>
</feature>
<dbReference type="NCBIfam" id="TIGR00901">
    <property type="entry name" value="2A0125"/>
    <property type="match status" value="1"/>
</dbReference>
<dbReference type="GO" id="GO:0016020">
    <property type="term" value="C:membrane"/>
    <property type="evidence" value="ECO:0007669"/>
    <property type="project" value="UniProtKB-SubCell"/>
</dbReference>
<feature type="transmembrane region" description="Helical" evidence="7">
    <location>
        <begin position="196"/>
        <end position="220"/>
    </location>
</feature>
<feature type="transmembrane region" description="Helical" evidence="7">
    <location>
        <begin position="170"/>
        <end position="190"/>
    </location>
</feature>
<keyword evidence="9" id="KW-1185">Reference proteome</keyword>
<dbReference type="EMBL" id="JACHOQ010000003">
    <property type="protein sequence ID" value="MBB5739894.1"/>
    <property type="molecule type" value="Genomic_DNA"/>
</dbReference>
<feature type="transmembrane region" description="Helical" evidence="7">
    <location>
        <begin position="63"/>
        <end position="84"/>
    </location>
</feature>
<feature type="transmembrane region" description="Helical" evidence="7">
    <location>
        <begin position="385"/>
        <end position="404"/>
    </location>
</feature>
<feature type="transmembrane region" description="Helical" evidence="7">
    <location>
        <begin position="279"/>
        <end position="300"/>
    </location>
</feature>
<feature type="transmembrane region" description="Helical" evidence="7">
    <location>
        <begin position="527"/>
        <end position="548"/>
    </location>
</feature>
<feature type="transmembrane region" description="Helical" evidence="7">
    <location>
        <begin position="128"/>
        <end position="149"/>
    </location>
</feature>
<keyword evidence="3" id="KW-0813">Transport</keyword>
<dbReference type="RefSeq" id="WP_183216264.1">
    <property type="nucleotide sequence ID" value="NZ_CAJFZW010000009.1"/>
</dbReference>
<feature type="transmembrane region" description="Helical" evidence="7">
    <location>
        <begin position="411"/>
        <end position="434"/>
    </location>
</feature>
<comment type="similarity">
    <text evidence="2">Belongs to the major facilitator superfamily.</text>
</comment>
<keyword evidence="5 7" id="KW-1133">Transmembrane helix</keyword>
<feature type="transmembrane region" description="Helical" evidence="7">
    <location>
        <begin position="104"/>
        <end position="122"/>
    </location>
</feature>
<keyword evidence="4 7" id="KW-0812">Transmembrane</keyword>